<reference evidence="4" key="1">
    <citation type="submission" date="2017-10" db="EMBL/GenBank/DDBJ databases">
        <title>Completed PacBio SMRT sequence of Methylosinus trichosporium OB3b reveals presence of a third large plasmid.</title>
        <authorList>
            <person name="Charles T.C."/>
            <person name="Lynch M.D.J."/>
            <person name="Heil J.R."/>
            <person name="Cheng J."/>
        </authorList>
    </citation>
    <scope>NUCLEOTIDE SEQUENCE [LARGE SCALE GENOMIC DNA]</scope>
    <source>
        <strain evidence="4">OB3b</strain>
    </source>
</reference>
<evidence type="ECO:0000313" key="4">
    <source>
        <dbReference type="Proteomes" id="UP000230709"/>
    </source>
</evidence>
<dbReference type="STRING" id="595536.GCA_000178815_01319"/>
<feature type="region of interest" description="Disordered" evidence="1">
    <location>
        <begin position="56"/>
        <end position="90"/>
    </location>
</feature>
<dbReference type="EMBL" id="CP023737">
    <property type="protein sequence ID" value="ATQ69802.1"/>
    <property type="molecule type" value="Genomic_DNA"/>
</dbReference>
<organism evidence="3 4">
    <name type="scientific">Methylosinus trichosporium (strain ATCC 35070 / NCIMB 11131 / UNIQEM 75 / OB3b)</name>
    <dbReference type="NCBI Taxonomy" id="595536"/>
    <lineage>
        <taxon>Bacteria</taxon>
        <taxon>Pseudomonadati</taxon>
        <taxon>Pseudomonadota</taxon>
        <taxon>Alphaproteobacteria</taxon>
        <taxon>Hyphomicrobiales</taxon>
        <taxon>Methylocystaceae</taxon>
        <taxon>Methylosinus</taxon>
    </lineage>
</organism>
<sequence>MSKLGQASLIAMALGCAAAVNPAPAHARDSGSEDVRRLIERLNRLEADNRALRDRVKGLETTTRRRRGRRQEESDKPSSETARAGVGRAPHSASLPPVFIGFRNGLFVESEDKAYSFKIGGRLLIDGGGSSMPLTGLSGNVGFNQAWLQIEGRAAHIWEYKFAYEFAQTSSVGGAAGIRDAYLVLKHPALTLPFTTEPVAIEVGNQWEPMGLERATAKTTIDFLERSLATDAFGAARHIGASALAHGRNWTFKAGVFSTSPEDKSLSPSATTPVPSWVSPSAGWVATGGSQYFDISARATYAPILEADRMIHLGASGRYHQPNGATASSDDRVMALGSNTFMESNTLRTNLLGTPDLSCGGVSFGGLPAVSGNCVRDVIGYGAEFMAAYGPLSVQAEYLGAHYDRRADRLAMARAAGNYAPGGTSLDFNGYYVYGMWYLTGESRAATYSVSNIAGPATFGPIQIKHPLSAGGWGAWALGARYSALDLNNGPYQGSTFANLIALAPNPAARAAIANSSVNGGREEDVTVGLNWYPDDGVRIMANWTRVTRLVAPWNRPYLAGAHPSTFLVRTQIAW</sequence>
<proteinExistence type="predicted"/>
<dbReference type="Proteomes" id="UP000230709">
    <property type="component" value="Chromosome"/>
</dbReference>
<dbReference type="RefSeq" id="WP_003612523.1">
    <property type="nucleotide sequence ID" value="NZ_ADVE02000001.1"/>
</dbReference>
<name>A0A2D2D4B1_METT3</name>
<evidence type="ECO:0000256" key="2">
    <source>
        <dbReference type="SAM" id="SignalP"/>
    </source>
</evidence>
<accession>A0A2D2D4B1</accession>
<keyword evidence="4" id="KW-1185">Reference proteome</keyword>
<dbReference type="PROSITE" id="PS51257">
    <property type="entry name" value="PROKAR_LIPOPROTEIN"/>
    <property type="match status" value="1"/>
</dbReference>
<feature type="chain" id="PRO_5013944518" evidence="2">
    <location>
        <begin position="28"/>
        <end position="575"/>
    </location>
</feature>
<evidence type="ECO:0000256" key="1">
    <source>
        <dbReference type="SAM" id="MobiDB-lite"/>
    </source>
</evidence>
<dbReference type="Pfam" id="PF07396">
    <property type="entry name" value="Porin_O_P"/>
    <property type="match status" value="1"/>
</dbReference>
<keyword evidence="2" id="KW-0732">Signal</keyword>
<dbReference type="InterPro" id="IPR010870">
    <property type="entry name" value="Porin_O/P"/>
</dbReference>
<gene>
    <name evidence="3" type="ORF">CQW49_19365</name>
</gene>
<evidence type="ECO:0000313" key="3">
    <source>
        <dbReference type="EMBL" id="ATQ69802.1"/>
    </source>
</evidence>
<feature type="signal peptide" evidence="2">
    <location>
        <begin position="1"/>
        <end position="27"/>
    </location>
</feature>
<protein>
    <submittedName>
        <fullName evidence="3">Porin</fullName>
    </submittedName>
</protein>
<dbReference type="AlphaFoldDB" id="A0A2D2D4B1"/>
<dbReference type="InterPro" id="IPR023614">
    <property type="entry name" value="Porin_dom_sf"/>
</dbReference>
<dbReference type="KEGG" id="mtw:CQW49_19365"/>
<dbReference type="Gene3D" id="2.40.160.10">
    <property type="entry name" value="Porin"/>
    <property type="match status" value="1"/>
</dbReference>
<dbReference type="SUPFAM" id="SSF56935">
    <property type="entry name" value="Porins"/>
    <property type="match status" value="1"/>
</dbReference>